<feature type="region of interest" description="Disordered" evidence="8">
    <location>
        <begin position="81"/>
        <end position="121"/>
    </location>
</feature>
<evidence type="ECO:0000256" key="5">
    <source>
        <dbReference type="ARBA" id="ARBA00023125"/>
    </source>
</evidence>
<dbReference type="Pfam" id="PF00172">
    <property type="entry name" value="Zn_clus"/>
    <property type="match status" value="1"/>
</dbReference>
<keyword evidence="11" id="KW-1185">Reference proteome</keyword>
<feature type="compositionally biased region" description="Basic and acidic residues" evidence="8">
    <location>
        <begin position="81"/>
        <end position="92"/>
    </location>
</feature>
<evidence type="ECO:0000256" key="1">
    <source>
        <dbReference type="ARBA" id="ARBA00004123"/>
    </source>
</evidence>
<dbReference type="Gene3D" id="4.10.240.10">
    <property type="entry name" value="Zn(2)-C6 fungal-type DNA-binding domain"/>
    <property type="match status" value="1"/>
</dbReference>
<dbReference type="GO" id="GO:0045944">
    <property type="term" value="P:positive regulation of transcription by RNA polymerase II"/>
    <property type="evidence" value="ECO:0007669"/>
    <property type="project" value="TreeGrafter"/>
</dbReference>
<evidence type="ECO:0000256" key="7">
    <source>
        <dbReference type="ARBA" id="ARBA00023242"/>
    </source>
</evidence>
<dbReference type="Proteomes" id="UP000253729">
    <property type="component" value="Unassembled WGS sequence"/>
</dbReference>
<keyword evidence="5" id="KW-0238">DNA-binding</keyword>
<reference evidence="10 11" key="1">
    <citation type="submission" date="2018-07" db="EMBL/GenBank/DDBJ databases">
        <title>The genomes of Aspergillus section Nigri reveals drivers in fungal speciation.</title>
        <authorList>
            <consortium name="DOE Joint Genome Institute"/>
            <person name="Vesth T.C."/>
            <person name="Nybo J."/>
            <person name="Theobald S."/>
            <person name="Brandl J."/>
            <person name="Frisvad J.C."/>
            <person name="Nielsen K.F."/>
            <person name="Lyhne E.K."/>
            <person name="Kogle M.E."/>
            <person name="Kuo A."/>
            <person name="Riley R."/>
            <person name="Clum A."/>
            <person name="Nolan M."/>
            <person name="Lipzen A."/>
            <person name="Salamov A."/>
            <person name="Henrissat B."/>
            <person name="Wiebenga A."/>
            <person name="De vries R.P."/>
            <person name="Grigoriev I.V."/>
            <person name="Mortensen U.H."/>
            <person name="Andersen M.R."/>
            <person name="Baker S.E."/>
        </authorList>
    </citation>
    <scope>NUCLEOTIDE SEQUENCE [LARGE SCALE GENOMIC DNA]</scope>
    <source>
        <strain evidence="10 11">CBS 139.54b</strain>
    </source>
</reference>
<evidence type="ECO:0000259" key="9">
    <source>
        <dbReference type="PROSITE" id="PS50048"/>
    </source>
</evidence>
<dbReference type="GO" id="GO:0008270">
    <property type="term" value="F:zinc ion binding"/>
    <property type="evidence" value="ECO:0007669"/>
    <property type="project" value="InterPro"/>
</dbReference>
<keyword evidence="4" id="KW-0805">Transcription regulation</keyword>
<dbReference type="SUPFAM" id="SSF57701">
    <property type="entry name" value="Zn2/Cys6 DNA-binding domain"/>
    <property type="match status" value="1"/>
</dbReference>
<dbReference type="SMART" id="SM00906">
    <property type="entry name" value="Fungal_trans"/>
    <property type="match status" value="1"/>
</dbReference>
<dbReference type="InterPro" id="IPR001138">
    <property type="entry name" value="Zn2Cys6_DnaBD"/>
</dbReference>
<evidence type="ECO:0000256" key="4">
    <source>
        <dbReference type="ARBA" id="ARBA00023015"/>
    </source>
</evidence>
<dbReference type="Pfam" id="PF04082">
    <property type="entry name" value="Fungal_trans"/>
    <property type="match status" value="1"/>
</dbReference>
<dbReference type="CDD" id="cd12148">
    <property type="entry name" value="fungal_TF_MHR"/>
    <property type="match status" value="1"/>
</dbReference>
<feature type="domain" description="Zn(2)-C6 fungal-type" evidence="9">
    <location>
        <begin position="15"/>
        <end position="45"/>
    </location>
</feature>
<dbReference type="GeneID" id="38137211"/>
<dbReference type="PANTHER" id="PTHR47782">
    <property type="entry name" value="ZN(II)2CYS6 TRANSCRIPTION FACTOR (EUROFUNG)-RELATED"/>
    <property type="match status" value="1"/>
</dbReference>
<dbReference type="RefSeq" id="XP_026628850.1">
    <property type="nucleotide sequence ID" value="XM_026768855.1"/>
</dbReference>
<dbReference type="PROSITE" id="PS50048">
    <property type="entry name" value="ZN2_CY6_FUNGAL_2"/>
    <property type="match status" value="1"/>
</dbReference>
<organism evidence="10 11">
    <name type="scientific">Aspergillus welwitschiae</name>
    <dbReference type="NCBI Taxonomy" id="1341132"/>
    <lineage>
        <taxon>Eukaryota</taxon>
        <taxon>Fungi</taxon>
        <taxon>Dikarya</taxon>
        <taxon>Ascomycota</taxon>
        <taxon>Pezizomycotina</taxon>
        <taxon>Eurotiomycetes</taxon>
        <taxon>Eurotiomycetidae</taxon>
        <taxon>Eurotiales</taxon>
        <taxon>Aspergillaceae</taxon>
        <taxon>Aspergillus</taxon>
        <taxon>Aspergillus subgen. Circumdati</taxon>
    </lineage>
</organism>
<evidence type="ECO:0000256" key="3">
    <source>
        <dbReference type="ARBA" id="ARBA00022833"/>
    </source>
</evidence>
<dbReference type="AlphaFoldDB" id="A0A3F3Q9I7"/>
<keyword evidence="3" id="KW-0862">Zinc</keyword>
<evidence type="ECO:0000313" key="11">
    <source>
        <dbReference type="Proteomes" id="UP000253729"/>
    </source>
</evidence>
<dbReference type="EMBL" id="KZ852039">
    <property type="protein sequence ID" value="RDH35828.1"/>
    <property type="molecule type" value="Genomic_DNA"/>
</dbReference>
<dbReference type="InterPro" id="IPR036864">
    <property type="entry name" value="Zn2-C6_fun-type_DNA-bd_sf"/>
</dbReference>
<name>A0A3F3Q9I7_9EURO</name>
<evidence type="ECO:0000256" key="6">
    <source>
        <dbReference type="ARBA" id="ARBA00023163"/>
    </source>
</evidence>
<dbReference type="InterPro" id="IPR052202">
    <property type="entry name" value="Yeast_MetPath_Reg"/>
</dbReference>
<accession>A0A3F3Q9I7</accession>
<protein>
    <submittedName>
        <fullName evidence="10">Fungal-specific transcription factor domain-domain-containing protein</fullName>
    </submittedName>
</protein>
<dbReference type="PANTHER" id="PTHR47782:SF12">
    <property type="entry name" value="ZN(II)2CYS6 TRANSCRIPTION FACTOR (EUROFUNG)"/>
    <property type="match status" value="1"/>
</dbReference>
<sequence>MATGDENRQLPRLPACQSCYTKKAKCDNERPKCSPCMRSGQACLTVSLNGSEPVSREYIFELEQKVLSLQTGVIDIEPSMHDTEYHSPEDFRNLGSKFQNSSGRAVEHGNESDSDTSQSPNYTEGAGISFMSFLFTDPRWREQNQKLLHNLSKRATILETSVQQNSLPSAQEALVVFNSYLGTSHVQNPFLLRRYVQGLYQALFPEKPEDQHGRASGSQASEHQLFRAFMILAIGAIPLYRNGKHQYHPYGYFLAALKHLEAGFLLRGLESIQDILLVSRFGIYYHIGTSIWELIQLSTRMCIEQGLHRCRTSKSLDGHLLEEQLRRRVFWQCYMLDRYTSVMLDRPPAISDKDIQVGFPADADDEELDLAGQSGVFADLDSFYRISTAQLGSTHTTETSVFLVCLRLRQVTSKIHTKFQQKAKGTGEQTMSQIDMATASGKIYSDLDELLNELDSWRDSAPIFTNPKCLYERQEWYDLLLMRERLLIIRKAIDLVPKRNNVPPRDLLSICLEYSVGTISSFCAMFDQGLVTYTRSYFQTLFTAGLSVMFCVSVVEDLDTQTIKSASEAVKKGEKTLKLMVQKLPDSVHYVALYEALRADILRKTKSLQRPEAAHTEQHNHSTAINQDTDNIQYQQHGSLNTGIPGVHDPPIQHNPLWPILTPDETANEFQMHEAAMENQLLSWDIFGDNVFWSMEAGMLGEYVYGSSAASQFLNDI</sequence>
<dbReference type="GO" id="GO:0006351">
    <property type="term" value="P:DNA-templated transcription"/>
    <property type="evidence" value="ECO:0007669"/>
    <property type="project" value="InterPro"/>
</dbReference>
<dbReference type="GO" id="GO:0005634">
    <property type="term" value="C:nucleus"/>
    <property type="evidence" value="ECO:0007669"/>
    <property type="project" value="UniProtKB-SubCell"/>
</dbReference>
<keyword evidence="6" id="KW-0804">Transcription</keyword>
<proteinExistence type="predicted"/>
<keyword evidence="2" id="KW-0479">Metal-binding</keyword>
<dbReference type="GO" id="GO:0043565">
    <property type="term" value="F:sequence-specific DNA binding"/>
    <property type="evidence" value="ECO:0007669"/>
    <property type="project" value="TreeGrafter"/>
</dbReference>
<dbReference type="STRING" id="1341132.A0A3F3Q9I7"/>
<evidence type="ECO:0000313" key="10">
    <source>
        <dbReference type="EMBL" id="RDH35828.1"/>
    </source>
</evidence>
<evidence type="ECO:0000256" key="2">
    <source>
        <dbReference type="ARBA" id="ARBA00022723"/>
    </source>
</evidence>
<evidence type="ECO:0000256" key="8">
    <source>
        <dbReference type="SAM" id="MobiDB-lite"/>
    </source>
</evidence>
<dbReference type="InterPro" id="IPR007219">
    <property type="entry name" value="XnlR_reg_dom"/>
</dbReference>
<gene>
    <name evidence="10" type="ORF">BDQ94DRAFT_158012</name>
</gene>
<comment type="subcellular location">
    <subcellularLocation>
        <location evidence="1">Nucleus</location>
    </subcellularLocation>
</comment>
<dbReference type="CDD" id="cd00067">
    <property type="entry name" value="GAL4"/>
    <property type="match status" value="1"/>
</dbReference>
<dbReference type="GO" id="GO:0000981">
    <property type="term" value="F:DNA-binding transcription factor activity, RNA polymerase II-specific"/>
    <property type="evidence" value="ECO:0007669"/>
    <property type="project" value="InterPro"/>
</dbReference>
<keyword evidence="7" id="KW-0539">Nucleus</keyword>